<proteinExistence type="predicted"/>
<organism evidence="2 3">
    <name type="scientific">Dehalococcoides mccartyi</name>
    <dbReference type="NCBI Taxonomy" id="61435"/>
    <lineage>
        <taxon>Bacteria</taxon>
        <taxon>Bacillati</taxon>
        <taxon>Chloroflexota</taxon>
        <taxon>Dehalococcoidia</taxon>
        <taxon>Dehalococcoidales</taxon>
        <taxon>Dehalococcoidaceae</taxon>
        <taxon>Dehalococcoides</taxon>
    </lineage>
</organism>
<feature type="chain" id="PRO_5014397541" evidence="1">
    <location>
        <begin position="28"/>
        <end position="61"/>
    </location>
</feature>
<evidence type="ECO:0000313" key="2">
    <source>
        <dbReference type="EMBL" id="PKH45012.1"/>
    </source>
</evidence>
<feature type="non-terminal residue" evidence="2">
    <location>
        <position position="61"/>
    </location>
</feature>
<protein>
    <submittedName>
        <fullName evidence="2">Serine protease</fullName>
    </submittedName>
</protein>
<name>A0A2J1DSA8_9CHLR</name>
<dbReference type="Proteomes" id="UP000233649">
    <property type="component" value="Unassembled WGS sequence"/>
</dbReference>
<keyword evidence="1" id="KW-0732">Signal</keyword>
<reference evidence="2 3" key="1">
    <citation type="journal article" date="2017" name="FEMS Microbiol. Ecol.">
        <title>Reconstructed genomes of novel Dehalococcoides mccartyi strains from 1,2,3,4-tetrachlorodibenzo-p-dioxin-dechlorinating enrichment cultures reveal divergent reductive dehalogenase gene profiles.</title>
        <authorList>
            <person name="Dam H.T."/>
            <person name="Vollmers J."/>
            <person name="Kaster A.K."/>
            <person name="Haggblom M.M."/>
        </authorList>
    </citation>
    <scope>NUCLEOTIDE SEQUENCE [LARGE SCALE GENOMIC DNA]</scope>
    <source>
        <strain evidence="2 3">H1-3-2.001</strain>
    </source>
</reference>
<comment type="caution">
    <text evidence="2">The sequence shown here is derived from an EMBL/GenBank/DDBJ whole genome shotgun (WGS) entry which is preliminary data.</text>
</comment>
<keyword evidence="2" id="KW-0645">Protease</keyword>
<dbReference type="GO" id="GO:0006508">
    <property type="term" value="P:proteolysis"/>
    <property type="evidence" value="ECO:0007669"/>
    <property type="project" value="UniProtKB-KW"/>
</dbReference>
<gene>
    <name evidence="2" type="ORF">CVH13_01659</name>
</gene>
<feature type="signal peptide" evidence="1">
    <location>
        <begin position="1"/>
        <end position="27"/>
    </location>
</feature>
<dbReference type="AlphaFoldDB" id="A0A2J1DSA8"/>
<keyword evidence="2" id="KW-0378">Hydrolase</keyword>
<evidence type="ECO:0000313" key="3">
    <source>
        <dbReference type="Proteomes" id="UP000233649"/>
    </source>
</evidence>
<dbReference type="GO" id="GO:0008233">
    <property type="term" value="F:peptidase activity"/>
    <property type="evidence" value="ECO:0007669"/>
    <property type="project" value="UniProtKB-KW"/>
</dbReference>
<dbReference type="EMBL" id="PHFD01000391">
    <property type="protein sequence ID" value="PKH45012.1"/>
    <property type="molecule type" value="Genomic_DNA"/>
</dbReference>
<accession>A0A2J1DSA8</accession>
<evidence type="ECO:0000256" key="1">
    <source>
        <dbReference type="SAM" id="SignalP"/>
    </source>
</evidence>
<sequence length="61" mass="6582">MKIKHVFSLLAVASLFTLTACSGGVSAEELKSDKDRIANPNISQQDANIQAEANNDFAFKL</sequence>
<dbReference type="PROSITE" id="PS51257">
    <property type="entry name" value="PROKAR_LIPOPROTEIN"/>
    <property type="match status" value="1"/>
</dbReference>